<feature type="compositionally biased region" description="Basic and acidic residues" evidence="1">
    <location>
        <begin position="1"/>
        <end position="20"/>
    </location>
</feature>
<protein>
    <submittedName>
        <fullName evidence="2">Uncharacterized protein</fullName>
    </submittedName>
</protein>
<accession>A0ABD5SBR5</accession>
<reference evidence="2 3" key="1">
    <citation type="journal article" date="2019" name="Int. J. Syst. Evol. Microbiol.">
        <title>The Global Catalogue of Microorganisms (GCM) 10K type strain sequencing project: providing services to taxonomists for standard genome sequencing and annotation.</title>
        <authorList>
            <consortium name="The Broad Institute Genomics Platform"/>
            <consortium name="The Broad Institute Genome Sequencing Center for Infectious Disease"/>
            <person name="Wu L."/>
            <person name="Ma J."/>
        </authorList>
    </citation>
    <scope>NUCLEOTIDE SEQUENCE [LARGE SCALE GENOMIC DNA]</scope>
    <source>
        <strain evidence="2 3">CGMCC 1.3239</strain>
    </source>
</reference>
<evidence type="ECO:0000313" key="3">
    <source>
        <dbReference type="Proteomes" id="UP001596442"/>
    </source>
</evidence>
<evidence type="ECO:0000256" key="1">
    <source>
        <dbReference type="SAM" id="MobiDB-lite"/>
    </source>
</evidence>
<dbReference type="EMBL" id="JBHSWW010000214">
    <property type="protein sequence ID" value="MFC6754200.1"/>
    <property type="molecule type" value="Genomic_DNA"/>
</dbReference>
<keyword evidence="3" id="KW-1185">Reference proteome</keyword>
<dbReference type="RefSeq" id="WP_379782478.1">
    <property type="nucleotide sequence ID" value="NZ_JBHSWW010000214.1"/>
</dbReference>
<name>A0ABD5SBR5_9EURY</name>
<dbReference type="Proteomes" id="UP001596442">
    <property type="component" value="Unassembled WGS sequence"/>
</dbReference>
<dbReference type="InterPro" id="IPR045396">
    <property type="entry name" value="DUF6517"/>
</dbReference>
<evidence type="ECO:0000313" key="2">
    <source>
        <dbReference type="EMBL" id="MFC6754200.1"/>
    </source>
</evidence>
<sequence>MNDERSDRFDGSDRPDRSNASERPTPARSTIAADASPSGLTRRRLLASGVAVGTLATAGCLGTRDVEVPEPVVTDDSIDEDWRLVEASDSVAFEESYGPLTVSALERTVVYEYVDIAEAVADALDADGSPVTFFAARIDIRPAIDSLPGGIGRDRLMNEVRSAAEAAFRDQLREAGVTDIERVDDGEATVAGGHTASTATFVAAFGLDWEVPLPDGSTAVADGVAEMTARLAVWHDGTDVLISGGAHPTEPLSDTIERALDVPIGAETVVDELIDDTQALATEPETFEEAVEALIPSVE</sequence>
<feature type="region of interest" description="Disordered" evidence="1">
    <location>
        <begin position="1"/>
        <end position="37"/>
    </location>
</feature>
<gene>
    <name evidence="2" type="ORF">ACFQEU_12110</name>
</gene>
<dbReference type="Pfam" id="PF20127">
    <property type="entry name" value="DUF6517"/>
    <property type="match status" value="1"/>
</dbReference>
<comment type="caution">
    <text evidence="2">The sequence shown here is derived from an EMBL/GenBank/DDBJ whole genome shotgun (WGS) entry which is preliminary data.</text>
</comment>
<dbReference type="AlphaFoldDB" id="A0ABD5SBR5"/>
<proteinExistence type="predicted"/>
<organism evidence="2 3">
    <name type="scientific">Halorubrum tibetense</name>
    <dbReference type="NCBI Taxonomy" id="175631"/>
    <lineage>
        <taxon>Archaea</taxon>
        <taxon>Methanobacteriati</taxon>
        <taxon>Methanobacteriota</taxon>
        <taxon>Stenosarchaea group</taxon>
        <taxon>Halobacteria</taxon>
        <taxon>Halobacteriales</taxon>
        <taxon>Haloferacaceae</taxon>
        <taxon>Halorubrum</taxon>
    </lineage>
</organism>